<gene>
    <name evidence="8" type="ORF">TRFO_11321</name>
</gene>
<evidence type="ECO:0000256" key="1">
    <source>
        <dbReference type="ARBA" id="ARBA00004141"/>
    </source>
</evidence>
<dbReference type="InterPro" id="IPR006634">
    <property type="entry name" value="TLC-dom"/>
</dbReference>
<dbReference type="PANTHER" id="PTHR12560:SF0">
    <property type="entry name" value="LD18904P"/>
    <property type="match status" value="1"/>
</dbReference>
<dbReference type="PROSITE" id="PS50922">
    <property type="entry name" value="TLC"/>
    <property type="match status" value="1"/>
</dbReference>
<evidence type="ECO:0000313" key="9">
    <source>
        <dbReference type="Proteomes" id="UP000179807"/>
    </source>
</evidence>
<dbReference type="Proteomes" id="UP000179807">
    <property type="component" value="Unassembled WGS sequence"/>
</dbReference>
<evidence type="ECO:0000256" key="6">
    <source>
        <dbReference type="SAM" id="Phobius"/>
    </source>
</evidence>
<feature type="transmembrane region" description="Helical" evidence="6">
    <location>
        <begin position="185"/>
        <end position="211"/>
    </location>
</feature>
<sequence>MYDIHQLTTLTTDDLPLFGSICAFYLVYRLAMSNLILKKIATFIKVKFPAKFIHRSFDLIHYTSSALLGLYALSSRPYGHCAIWARDCVEDIKPMEECYMSEIEKVYFMIFAAYYVVDVLFIYTSNDKVALILHHMSTLSMIFLCIYLKVQILGMIIMLLHDVVDVPLYLGKILTYLGYETGKDLSLVTFAILCTWFRMVNYPTVIFDAYLNGVNCQMPHKNVYWFTWSLLLCLMGLHIYWFMKILKAVVGIIRSGKEAICDNRSESD</sequence>
<keyword evidence="3 6" id="KW-1133">Transmembrane helix</keyword>
<feature type="domain" description="TLC" evidence="7">
    <location>
        <begin position="50"/>
        <end position="254"/>
    </location>
</feature>
<dbReference type="PANTHER" id="PTHR12560">
    <property type="entry name" value="LONGEVITY ASSURANCE FACTOR 1 LAG1"/>
    <property type="match status" value="1"/>
</dbReference>
<dbReference type="Pfam" id="PF03798">
    <property type="entry name" value="TRAM_LAG1_CLN8"/>
    <property type="match status" value="1"/>
</dbReference>
<protein>
    <submittedName>
        <fullName evidence="8">Longevity assurance protein</fullName>
    </submittedName>
</protein>
<dbReference type="EMBL" id="MLAK01001337">
    <property type="protein sequence ID" value="OHS94233.1"/>
    <property type="molecule type" value="Genomic_DNA"/>
</dbReference>
<dbReference type="GO" id="GO:0046513">
    <property type="term" value="P:ceramide biosynthetic process"/>
    <property type="evidence" value="ECO:0007669"/>
    <property type="project" value="InterPro"/>
</dbReference>
<keyword evidence="4 5" id="KW-0472">Membrane</keyword>
<feature type="transmembrane region" description="Helical" evidence="6">
    <location>
        <begin position="106"/>
        <end position="123"/>
    </location>
</feature>
<dbReference type="GeneID" id="94830679"/>
<dbReference type="VEuPathDB" id="TrichDB:TRFO_11321"/>
<comment type="subcellular location">
    <subcellularLocation>
        <location evidence="1">Membrane</location>
        <topology evidence="1">Multi-pass membrane protein</topology>
    </subcellularLocation>
</comment>
<organism evidence="8 9">
    <name type="scientific">Tritrichomonas foetus</name>
    <dbReference type="NCBI Taxonomy" id="1144522"/>
    <lineage>
        <taxon>Eukaryota</taxon>
        <taxon>Metamonada</taxon>
        <taxon>Parabasalia</taxon>
        <taxon>Tritrichomonadida</taxon>
        <taxon>Tritrichomonadidae</taxon>
        <taxon>Tritrichomonas</taxon>
    </lineage>
</organism>
<evidence type="ECO:0000313" key="8">
    <source>
        <dbReference type="EMBL" id="OHS94233.1"/>
    </source>
</evidence>
<dbReference type="InterPro" id="IPR016439">
    <property type="entry name" value="Lag1/Lac1-like"/>
</dbReference>
<dbReference type="RefSeq" id="XP_068347370.1">
    <property type="nucleotide sequence ID" value="XM_068495975.1"/>
</dbReference>
<keyword evidence="9" id="KW-1185">Reference proteome</keyword>
<evidence type="ECO:0000256" key="5">
    <source>
        <dbReference type="PROSITE-ProRule" id="PRU00205"/>
    </source>
</evidence>
<dbReference type="GO" id="GO:0005783">
    <property type="term" value="C:endoplasmic reticulum"/>
    <property type="evidence" value="ECO:0007669"/>
    <property type="project" value="TreeGrafter"/>
</dbReference>
<dbReference type="SMART" id="SM00724">
    <property type="entry name" value="TLC"/>
    <property type="match status" value="1"/>
</dbReference>
<feature type="transmembrane region" description="Helical" evidence="6">
    <location>
        <begin position="223"/>
        <end position="243"/>
    </location>
</feature>
<keyword evidence="2 5" id="KW-0812">Transmembrane</keyword>
<evidence type="ECO:0000256" key="3">
    <source>
        <dbReference type="ARBA" id="ARBA00022989"/>
    </source>
</evidence>
<evidence type="ECO:0000256" key="2">
    <source>
        <dbReference type="ARBA" id="ARBA00022692"/>
    </source>
</evidence>
<accession>A0A1J4J6E3</accession>
<proteinExistence type="predicted"/>
<dbReference type="GO" id="GO:0050291">
    <property type="term" value="F:sphingosine N-acyltransferase activity"/>
    <property type="evidence" value="ECO:0007669"/>
    <property type="project" value="InterPro"/>
</dbReference>
<dbReference type="OrthoDB" id="537032at2759"/>
<dbReference type="GO" id="GO:0016020">
    <property type="term" value="C:membrane"/>
    <property type="evidence" value="ECO:0007669"/>
    <property type="project" value="UniProtKB-SubCell"/>
</dbReference>
<feature type="transmembrane region" description="Helical" evidence="6">
    <location>
        <begin position="17"/>
        <end position="37"/>
    </location>
</feature>
<name>A0A1J4J6E3_9EUKA</name>
<reference evidence="8" key="1">
    <citation type="submission" date="2016-10" db="EMBL/GenBank/DDBJ databases">
        <authorList>
            <person name="Benchimol M."/>
            <person name="Almeida L.G."/>
            <person name="Vasconcelos A.T."/>
            <person name="Perreira-Neves A."/>
            <person name="Rosa I.A."/>
            <person name="Tasca T."/>
            <person name="Bogo M.R."/>
            <person name="de Souza W."/>
        </authorList>
    </citation>
    <scope>NUCLEOTIDE SEQUENCE [LARGE SCALE GENOMIC DNA]</scope>
    <source>
        <strain evidence="8">K</strain>
    </source>
</reference>
<evidence type="ECO:0000256" key="4">
    <source>
        <dbReference type="ARBA" id="ARBA00023136"/>
    </source>
</evidence>
<evidence type="ECO:0000259" key="7">
    <source>
        <dbReference type="PROSITE" id="PS50922"/>
    </source>
</evidence>
<dbReference type="PIRSF" id="PIRSF005225">
    <property type="entry name" value="LAG1_LAC1"/>
    <property type="match status" value="1"/>
</dbReference>
<dbReference type="AlphaFoldDB" id="A0A1J4J6E3"/>
<comment type="caution">
    <text evidence="8">The sequence shown here is derived from an EMBL/GenBank/DDBJ whole genome shotgun (WGS) entry which is preliminary data.</text>
</comment>